<proteinExistence type="predicted"/>
<evidence type="ECO:0000256" key="1">
    <source>
        <dbReference type="SAM" id="MobiDB-lite"/>
    </source>
</evidence>
<protein>
    <submittedName>
        <fullName evidence="2">Uncharacterized protein</fullName>
    </submittedName>
</protein>
<organism evidence="2">
    <name type="scientific">Neobodo designis</name>
    <name type="common">Flagellated protozoan</name>
    <name type="synonym">Bodo designis</name>
    <dbReference type="NCBI Taxonomy" id="312471"/>
    <lineage>
        <taxon>Eukaryota</taxon>
        <taxon>Discoba</taxon>
        <taxon>Euglenozoa</taxon>
        <taxon>Kinetoplastea</taxon>
        <taxon>Metakinetoplastina</taxon>
        <taxon>Neobodonida</taxon>
        <taxon>Neobodo</taxon>
    </lineage>
</organism>
<dbReference type="AlphaFoldDB" id="A0A7S1R2X0"/>
<dbReference type="EMBL" id="HBGF01052395">
    <property type="protein sequence ID" value="CAD9155221.1"/>
    <property type="molecule type" value="Transcribed_RNA"/>
</dbReference>
<gene>
    <name evidence="2" type="ORF">NDES1114_LOCUS35053</name>
</gene>
<reference evidence="2" key="1">
    <citation type="submission" date="2021-01" db="EMBL/GenBank/DDBJ databases">
        <authorList>
            <person name="Corre E."/>
            <person name="Pelletier E."/>
            <person name="Niang G."/>
            <person name="Scheremetjew M."/>
            <person name="Finn R."/>
            <person name="Kale V."/>
            <person name="Holt S."/>
            <person name="Cochrane G."/>
            <person name="Meng A."/>
            <person name="Brown T."/>
            <person name="Cohen L."/>
        </authorList>
    </citation>
    <scope>NUCLEOTIDE SEQUENCE</scope>
    <source>
        <strain evidence="2">CCAP 1951/1</strain>
    </source>
</reference>
<feature type="compositionally biased region" description="Basic residues" evidence="1">
    <location>
        <begin position="49"/>
        <end position="62"/>
    </location>
</feature>
<evidence type="ECO:0000313" key="2">
    <source>
        <dbReference type="EMBL" id="CAD9155221.1"/>
    </source>
</evidence>
<feature type="region of interest" description="Disordered" evidence="1">
    <location>
        <begin position="1"/>
        <end position="94"/>
    </location>
</feature>
<accession>A0A7S1R2X0</accession>
<name>A0A7S1R2X0_NEODS</name>
<feature type="compositionally biased region" description="Low complexity" evidence="1">
    <location>
        <begin position="9"/>
        <end position="46"/>
    </location>
</feature>
<sequence>MPSRTRRQSALAAAAAAPSAPDAVAPAASGVVDDRNGSASRAASEGASKRKNQQAKRTKAKRAVASGSMAIVPPPTTATDDAAQSPEVPAVDDQPVDPETMAILQSLPTGPSGEVARRSFATSRPLLHTVRDACALRNGEALTDTVPGATFGRPAQVDQVQRLPAAVRDARPFLAADSPITDAFIDVNTGELLLRWHVPSSTLVAPHGQMITTIDEAARTHPQVLIDFLLASTVFE</sequence>